<evidence type="ECO:0000313" key="1">
    <source>
        <dbReference type="EMBL" id="KAA5537433.1"/>
    </source>
</evidence>
<keyword evidence="2" id="KW-1185">Reference proteome</keyword>
<comment type="caution">
    <text evidence="1">The sequence shown here is derived from an EMBL/GenBank/DDBJ whole genome shotgun (WGS) entry which is preliminary data.</text>
</comment>
<proteinExistence type="predicted"/>
<accession>A0A5M6CR39</accession>
<reference evidence="1 2" key="1">
    <citation type="submission" date="2019-09" db="EMBL/GenBank/DDBJ databases">
        <title>Genome sequence and assembly of Taibaiella sp.</title>
        <authorList>
            <person name="Chhetri G."/>
        </authorList>
    </citation>
    <scope>NUCLEOTIDE SEQUENCE [LARGE SCALE GENOMIC DNA]</scope>
    <source>
        <strain evidence="1 2">KVB11</strain>
    </source>
</reference>
<dbReference type="AlphaFoldDB" id="A0A5M6CR39"/>
<sequence>MSVDLSLGAVTNMSQTIDNTGGSGVTLPSATTSDAGLMSAADKVKADKAILQGGNAFGTSMTIGTTDNEVVNIMVNGVAKAVHRTANIGITVPLINDVSINNAQINLSTTGTVISRNVADGNPALDVNLANTSSTGAIQRWQLGGSLRAFVNNAGSGTFGRLFAGPGLTQPNYLLDVNAGTVAGANILASFSQNAGSIKLENGTGAASNFAPTIRGVAKGAFPWGILIQGQGATSYGRAGIVLRAVNVDSDGPVTAGNIFQLENNTTPQLTVDYQGVVTIPNLSGTGTRMVTADSTGALSAATEVTSGTYTPTILASTGGTFTANEFTYTKINDIVTVNGRIDCNLTATGQNGIIIDLPYPITVTSIDEIRGTVSGSNVSGATTTNEGAYVTAYFGLNGAAINFFAVDTIAGVFATFSYKV</sequence>
<evidence type="ECO:0000313" key="2">
    <source>
        <dbReference type="Proteomes" id="UP000323632"/>
    </source>
</evidence>
<dbReference type="RefSeq" id="WP_150032009.1">
    <property type="nucleotide sequence ID" value="NZ_VWSH01000001.1"/>
</dbReference>
<dbReference type="EMBL" id="VWSH01000001">
    <property type="protein sequence ID" value="KAA5537433.1"/>
    <property type="molecule type" value="Genomic_DNA"/>
</dbReference>
<name>A0A5M6CR39_9BACT</name>
<organism evidence="1 2">
    <name type="scientific">Taibaiella lutea</name>
    <dbReference type="NCBI Taxonomy" id="2608001"/>
    <lineage>
        <taxon>Bacteria</taxon>
        <taxon>Pseudomonadati</taxon>
        <taxon>Bacteroidota</taxon>
        <taxon>Chitinophagia</taxon>
        <taxon>Chitinophagales</taxon>
        <taxon>Chitinophagaceae</taxon>
        <taxon>Taibaiella</taxon>
    </lineage>
</organism>
<protein>
    <submittedName>
        <fullName evidence="1">Uncharacterized protein</fullName>
    </submittedName>
</protein>
<gene>
    <name evidence="1" type="ORF">F0919_07090</name>
</gene>
<dbReference type="Proteomes" id="UP000323632">
    <property type="component" value="Unassembled WGS sequence"/>
</dbReference>